<evidence type="ECO:0000313" key="3">
    <source>
        <dbReference type="EMBL" id="GMI17237.1"/>
    </source>
</evidence>
<evidence type="ECO:0000256" key="1">
    <source>
        <dbReference type="SAM" id="MobiDB-lite"/>
    </source>
</evidence>
<keyword evidence="4" id="KW-1185">Reference proteome</keyword>
<protein>
    <submittedName>
        <fullName evidence="3">Uncharacterized protein</fullName>
    </submittedName>
</protein>
<proteinExistence type="predicted"/>
<dbReference type="EMBL" id="BRXW01000284">
    <property type="protein sequence ID" value="GMI17237.1"/>
    <property type="molecule type" value="Genomic_DNA"/>
</dbReference>
<feature type="compositionally biased region" description="Low complexity" evidence="1">
    <location>
        <begin position="31"/>
        <end position="43"/>
    </location>
</feature>
<feature type="chain" id="PRO_5040724550" evidence="2">
    <location>
        <begin position="25"/>
        <end position="368"/>
    </location>
</feature>
<evidence type="ECO:0000256" key="2">
    <source>
        <dbReference type="SAM" id="SignalP"/>
    </source>
</evidence>
<dbReference type="Proteomes" id="UP001165122">
    <property type="component" value="Unassembled WGS sequence"/>
</dbReference>
<dbReference type="InterPro" id="IPR023296">
    <property type="entry name" value="Glyco_hydro_beta-prop_sf"/>
</dbReference>
<dbReference type="PANTHER" id="PTHR35279:SF1">
    <property type="entry name" value="ARABINANASE_LEVANSUCRASE_INVERTASE"/>
    <property type="match status" value="1"/>
</dbReference>
<dbReference type="PANTHER" id="PTHR35279">
    <property type="match status" value="1"/>
</dbReference>
<sequence>MARQFLAVVLAVTLLNLLCGFVCSFTPTTVSRARPSRSQPRSAYVGPRTAQNSNRFPSRAHSYPNQAPSSLLHLNRCPHTSSSFALAAITVDGPPTTLGNSFDIHKFGDEYSLWLDSFNGTSSSVLCHTSPNGLSFSPNPSSVDESASLSPNADDWWYFDTHSVSVGSVLPASTGDGKECLLMYYTGKDGSGRQRVGTAVTQNGVDWGRIEGPEPNGNLFSGEENSNPTVVRSGERSYMFFQREEKICLATMDAGKFEFSIVNSDVLGINNIKTVTVTGSSSTPWIMYFEKEGSIFEARGKTQSVTGEWEVSANPVKLPEEGKVGCPRIVETEEGDRLYYILEKGGVKTIEVAKKVDGEWVEIKLPTI</sequence>
<feature type="signal peptide" evidence="2">
    <location>
        <begin position="1"/>
        <end position="24"/>
    </location>
</feature>
<keyword evidence="2" id="KW-0732">Signal</keyword>
<dbReference type="OrthoDB" id="3510at2759"/>
<feature type="region of interest" description="Disordered" evidence="1">
    <location>
        <begin position="31"/>
        <end position="64"/>
    </location>
</feature>
<dbReference type="AlphaFoldDB" id="A0A9W7KZ46"/>
<accession>A0A9W7KZ46</accession>
<comment type="caution">
    <text evidence="3">The sequence shown here is derived from an EMBL/GenBank/DDBJ whole genome shotgun (WGS) entry which is preliminary data.</text>
</comment>
<reference evidence="4" key="1">
    <citation type="journal article" date="2023" name="Commun. Biol.">
        <title>Genome analysis of Parmales, the sister group of diatoms, reveals the evolutionary specialization of diatoms from phago-mixotrophs to photoautotrophs.</title>
        <authorList>
            <person name="Ban H."/>
            <person name="Sato S."/>
            <person name="Yoshikawa S."/>
            <person name="Yamada K."/>
            <person name="Nakamura Y."/>
            <person name="Ichinomiya M."/>
            <person name="Sato N."/>
            <person name="Blanc-Mathieu R."/>
            <person name="Endo H."/>
            <person name="Kuwata A."/>
            <person name="Ogata H."/>
        </authorList>
    </citation>
    <scope>NUCLEOTIDE SEQUENCE [LARGE SCALE GENOMIC DNA]</scope>
    <source>
        <strain evidence="4">NIES 3700</strain>
    </source>
</reference>
<dbReference type="Gene3D" id="2.115.10.20">
    <property type="entry name" value="Glycosyl hydrolase domain, family 43"/>
    <property type="match status" value="1"/>
</dbReference>
<gene>
    <name evidence="3" type="ORF">TrLO_g3299</name>
</gene>
<organism evidence="3 4">
    <name type="scientific">Triparma laevis f. longispina</name>
    <dbReference type="NCBI Taxonomy" id="1714387"/>
    <lineage>
        <taxon>Eukaryota</taxon>
        <taxon>Sar</taxon>
        <taxon>Stramenopiles</taxon>
        <taxon>Ochrophyta</taxon>
        <taxon>Bolidophyceae</taxon>
        <taxon>Parmales</taxon>
        <taxon>Triparmaceae</taxon>
        <taxon>Triparma</taxon>
    </lineage>
</organism>
<dbReference type="SUPFAM" id="SSF75005">
    <property type="entry name" value="Arabinanase/levansucrase/invertase"/>
    <property type="match status" value="1"/>
</dbReference>
<evidence type="ECO:0000313" key="4">
    <source>
        <dbReference type="Proteomes" id="UP001165122"/>
    </source>
</evidence>
<name>A0A9W7KZ46_9STRA</name>